<reference evidence="9 10" key="1">
    <citation type="submission" date="2018-05" db="EMBL/GenBank/DDBJ databases">
        <title>Genome sequencing and assembly of the regulated plant pathogen Lachnellula willkommii and related sister species for the development of diagnostic species identification markers.</title>
        <authorList>
            <person name="Giroux E."/>
            <person name="Bilodeau G."/>
        </authorList>
    </citation>
    <scope>NUCLEOTIDE SEQUENCE [LARGE SCALE GENOMIC DNA]</scope>
    <source>
        <strain evidence="9 10">CBS 268.59</strain>
    </source>
</reference>
<comment type="similarity">
    <text evidence="2 7">Belongs to the zinc-containing alcohol dehydrogenase family.</text>
</comment>
<protein>
    <submittedName>
        <fullName evidence="9">Alcohol dehydrogenase</fullName>
    </submittedName>
</protein>
<sequence length="359" mass="37906">MAPETKSNKAVVYAAPGSSKTSIQYLDVPVPSDGQILVKLTHSGVCHSDLGVCLQSWALLPFPTQQGQVGGHEGVGEVIGHGPGVTEPSIGTRVGIKWLADVCNTCPSCLENDDNTCTKQKISGYYTPGTFQQYVVTSASYATPIPDGIDSAAAAPILCAGLTVYSGLQKAGAKPGDWVVISGGGGGLGHLAVQYASRVMGLRVIAIDGSSKEALCKECGCEEFLDFMEHTDEELEDKVKKIANNGRGADAVLVVSAANKSYEQGLKLLKPQGTMVCIGMPEGTPVPIQSAYPARITTQQFRIIGSAIGNRREALEALDFAARGLVKCHYSLKKMEDLTQIFDEMTAGKLQGRVVLDLS</sequence>
<evidence type="ECO:0000256" key="7">
    <source>
        <dbReference type="RuleBase" id="RU361277"/>
    </source>
</evidence>
<dbReference type="CDD" id="cd08297">
    <property type="entry name" value="CAD3"/>
    <property type="match status" value="1"/>
</dbReference>
<feature type="domain" description="Enoyl reductase (ER)" evidence="8">
    <location>
        <begin position="17"/>
        <end position="356"/>
    </location>
</feature>
<dbReference type="Pfam" id="PF08240">
    <property type="entry name" value="ADH_N"/>
    <property type="match status" value="1"/>
</dbReference>
<evidence type="ECO:0000313" key="9">
    <source>
        <dbReference type="EMBL" id="TVY82775.1"/>
    </source>
</evidence>
<keyword evidence="4 7" id="KW-0862">Zinc</keyword>
<dbReference type="PANTHER" id="PTHR42940">
    <property type="entry name" value="ALCOHOL DEHYDROGENASE 1-RELATED"/>
    <property type="match status" value="1"/>
</dbReference>
<dbReference type="SMART" id="SM00829">
    <property type="entry name" value="PKS_ER"/>
    <property type="match status" value="1"/>
</dbReference>
<keyword evidence="5" id="KW-0560">Oxidoreductase</keyword>
<accession>A0A8T9CAM6</accession>
<dbReference type="Proteomes" id="UP000469558">
    <property type="component" value="Unassembled WGS sequence"/>
</dbReference>
<proteinExistence type="inferred from homology"/>
<dbReference type="AlphaFoldDB" id="A0A8T9CAM6"/>
<dbReference type="SUPFAM" id="SSF50129">
    <property type="entry name" value="GroES-like"/>
    <property type="match status" value="1"/>
</dbReference>
<dbReference type="SUPFAM" id="SSF51735">
    <property type="entry name" value="NAD(P)-binding Rossmann-fold domains"/>
    <property type="match status" value="1"/>
</dbReference>
<dbReference type="GO" id="GO:0008270">
    <property type="term" value="F:zinc ion binding"/>
    <property type="evidence" value="ECO:0007669"/>
    <property type="project" value="InterPro"/>
</dbReference>
<evidence type="ECO:0000313" key="10">
    <source>
        <dbReference type="Proteomes" id="UP000469558"/>
    </source>
</evidence>
<dbReference type="GO" id="GO:0005737">
    <property type="term" value="C:cytoplasm"/>
    <property type="evidence" value="ECO:0007669"/>
    <property type="project" value="TreeGrafter"/>
</dbReference>
<keyword evidence="3 7" id="KW-0479">Metal-binding</keyword>
<dbReference type="Gene3D" id="3.40.50.720">
    <property type="entry name" value="NAD(P)-binding Rossmann-like Domain"/>
    <property type="match status" value="1"/>
</dbReference>
<dbReference type="InterPro" id="IPR013154">
    <property type="entry name" value="ADH-like_N"/>
</dbReference>
<comment type="caution">
    <text evidence="9">The sequence shown here is derived from an EMBL/GenBank/DDBJ whole genome shotgun (WGS) entry which is preliminary data.</text>
</comment>
<dbReference type="InterPro" id="IPR011032">
    <property type="entry name" value="GroES-like_sf"/>
</dbReference>
<dbReference type="Gene3D" id="3.90.180.10">
    <property type="entry name" value="Medium-chain alcohol dehydrogenases, catalytic domain"/>
    <property type="match status" value="1"/>
</dbReference>
<gene>
    <name evidence="9" type="primary">alcB_2</name>
    <name evidence="9" type="ORF">LSUE1_G001604</name>
</gene>
<dbReference type="InterPro" id="IPR020843">
    <property type="entry name" value="ER"/>
</dbReference>
<name>A0A8T9CAM6_9HELO</name>
<evidence type="ECO:0000256" key="2">
    <source>
        <dbReference type="ARBA" id="ARBA00008072"/>
    </source>
</evidence>
<dbReference type="FunFam" id="3.40.50.720:FF:000039">
    <property type="entry name" value="Alcohol dehydrogenase AdhP"/>
    <property type="match status" value="1"/>
</dbReference>
<comment type="cofactor">
    <cofactor evidence="1 7">
        <name>Zn(2+)</name>
        <dbReference type="ChEBI" id="CHEBI:29105"/>
    </cofactor>
</comment>
<evidence type="ECO:0000256" key="4">
    <source>
        <dbReference type="ARBA" id="ARBA00022833"/>
    </source>
</evidence>
<keyword evidence="10" id="KW-1185">Reference proteome</keyword>
<dbReference type="EMBL" id="QGMK01000277">
    <property type="protein sequence ID" value="TVY82775.1"/>
    <property type="molecule type" value="Genomic_DNA"/>
</dbReference>
<keyword evidence="6" id="KW-0520">NAD</keyword>
<dbReference type="InterPro" id="IPR036291">
    <property type="entry name" value="NAD(P)-bd_dom_sf"/>
</dbReference>
<evidence type="ECO:0000256" key="3">
    <source>
        <dbReference type="ARBA" id="ARBA00022723"/>
    </source>
</evidence>
<evidence type="ECO:0000256" key="6">
    <source>
        <dbReference type="ARBA" id="ARBA00023027"/>
    </source>
</evidence>
<dbReference type="InterPro" id="IPR013149">
    <property type="entry name" value="ADH-like_C"/>
</dbReference>
<dbReference type="OrthoDB" id="1879366at2759"/>
<dbReference type="InterPro" id="IPR002328">
    <property type="entry name" value="ADH_Zn_CS"/>
</dbReference>
<dbReference type="GO" id="GO:0004022">
    <property type="term" value="F:alcohol dehydrogenase (NAD+) activity"/>
    <property type="evidence" value="ECO:0007669"/>
    <property type="project" value="TreeGrafter"/>
</dbReference>
<evidence type="ECO:0000259" key="8">
    <source>
        <dbReference type="SMART" id="SM00829"/>
    </source>
</evidence>
<dbReference type="PROSITE" id="PS00059">
    <property type="entry name" value="ADH_ZINC"/>
    <property type="match status" value="1"/>
</dbReference>
<dbReference type="Pfam" id="PF00107">
    <property type="entry name" value="ADH_zinc_N"/>
    <property type="match status" value="1"/>
</dbReference>
<dbReference type="PANTHER" id="PTHR42940:SF5">
    <property type="entry name" value="ALCOHOL DEHYDROGENASE 2"/>
    <property type="match status" value="1"/>
</dbReference>
<evidence type="ECO:0000256" key="1">
    <source>
        <dbReference type="ARBA" id="ARBA00001947"/>
    </source>
</evidence>
<evidence type="ECO:0000256" key="5">
    <source>
        <dbReference type="ARBA" id="ARBA00023002"/>
    </source>
</evidence>
<organism evidence="9 10">
    <name type="scientific">Lachnellula suecica</name>
    <dbReference type="NCBI Taxonomy" id="602035"/>
    <lineage>
        <taxon>Eukaryota</taxon>
        <taxon>Fungi</taxon>
        <taxon>Dikarya</taxon>
        <taxon>Ascomycota</taxon>
        <taxon>Pezizomycotina</taxon>
        <taxon>Leotiomycetes</taxon>
        <taxon>Helotiales</taxon>
        <taxon>Lachnaceae</taxon>
        <taxon>Lachnellula</taxon>
    </lineage>
</organism>